<dbReference type="SUPFAM" id="SSF52096">
    <property type="entry name" value="ClpP/crotonase"/>
    <property type="match status" value="1"/>
</dbReference>
<gene>
    <name evidence="5" type="ORF">K7G82_15755</name>
</gene>
<dbReference type="CDD" id="cd06558">
    <property type="entry name" value="crotonase-like"/>
    <property type="match status" value="1"/>
</dbReference>
<comment type="caution">
    <text evidence="5">The sequence shown here is derived from an EMBL/GenBank/DDBJ whole genome shotgun (WGS) entry which is preliminary data.</text>
</comment>
<accession>A0ABS7PQX7</accession>
<comment type="catalytic activity">
    <reaction evidence="1">
        <text>3-hydroxy-2-methylpropanoyl-CoA + H2O = 3-hydroxy-2-methylpropanoate + CoA + H(+)</text>
        <dbReference type="Rhea" id="RHEA:20888"/>
        <dbReference type="ChEBI" id="CHEBI:11805"/>
        <dbReference type="ChEBI" id="CHEBI:15377"/>
        <dbReference type="ChEBI" id="CHEBI:15378"/>
        <dbReference type="ChEBI" id="CHEBI:57287"/>
        <dbReference type="ChEBI" id="CHEBI:57340"/>
        <dbReference type="EC" id="3.1.2.4"/>
    </reaction>
</comment>
<evidence type="ECO:0000256" key="1">
    <source>
        <dbReference type="ARBA" id="ARBA00001709"/>
    </source>
</evidence>
<dbReference type="RefSeq" id="WP_222990870.1">
    <property type="nucleotide sequence ID" value="NZ_JAINVV010000007.1"/>
</dbReference>
<protein>
    <recommendedName>
        <fullName evidence="2">3-hydroxyisobutyryl-CoA hydrolase</fullName>
        <ecNumber evidence="2">3.1.2.4</ecNumber>
    </recommendedName>
</protein>
<dbReference type="Gene3D" id="3.90.226.10">
    <property type="entry name" value="2-enoyl-CoA Hydratase, Chain A, domain 1"/>
    <property type="match status" value="1"/>
</dbReference>
<dbReference type="Pfam" id="PF16113">
    <property type="entry name" value="ECH_2"/>
    <property type="match status" value="1"/>
</dbReference>
<dbReference type="PANTHER" id="PTHR43176">
    <property type="entry name" value="3-HYDROXYISOBUTYRYL-COA HYDROLASE-RELATED"/>
    <property type="match status" value="1"/>
</dbReference>
<dbReference type="PANTHER" id="PTHR43176:SF3">
    <property type="entry name" value="3-HYDROXYISOBUTYRYL-COA HYDROLASE, MITOCHONDRIAL"/>
    <property type="match status" value="1"/>
</dbReference>
<sequence length="347" mass="37729">MTSELIIGNAGKAGRISLNRPKAIHALTTAMCTGILETLEAWRGDAEVEIVMFDHAEGRGFCAGGDIRMLAESGAKDGAEARHFFHTEYRMNHRLFTYAKPTVAFMDGITMGGGVGIAMPCRYRIATENTRFAMPETGIGLFPDVGGGWHLSRLPGRTGQFLALTGARLDGAECLALGIATHYLPAEALEEAKARIAADPQRIDGILGQLAVAPPPARIEDSRAQIDRLFASDRLEDIYAALEADDGEWAAKELATLKTKSPQTMKVSLRLLREGAGMQDFADEMRQEYAVGCHVVQRHDFLEGVRAVIIDKDNAPKWNPDTPEGVTDHMLDTIFAPLPADEAWTPA</sequence>
<reference evidence="5 6" key="1">
    <citation type="submission" date="2021-08" db="EMBL/GenBank/DDBJ databases">
        <authorList>
            <person name="Tuo L."/>
        </authorList>
    </citation>
    <scope>NUCLEOTIDE SEQUENCE [LARGE SCALE GENOMIC DNA]</scope>
    <source>
        <strain evidence="5 6">JCM 31229</strain>
    </source>
</reference>
<dbReference type="Proteomes" id="UP000706039">
    <property type="component" value="Unassembled WGS sequence"/>
</dbReference>
<organism evidence="5 6">
    <name type="scientific">Sphingomonas colocasiae</name>
    <dbReference type="NCBI Taxonomy" id="1848973"/>
    <lineage>
        <taxon>Bacteria</taxon>
        <taxon>Pseudomonadati</taxon>
        <taxon>Pseudomonadota</taxon>
        <taxon>Alphaproteobacteria</taxon>
        <taxon>Sphingomonadales</taxon>
        <taxon>Sphingomonadaceae</taxon>
        <taxon>Sphingomonas</taxon>
    </lineage>
</organism>
<evidence type="ECO:0000256" key="3">
    <source>
        <dbReference type="ARBA" id="ARBA00022801"/>
    </source>
</evidence>
<keyword evidence="6" id="KW-1185">Reference proteome</keyword>
<dbReference type="EC" id="3.1.2.4" evidence="2"/>
<dbReference type="EMBL" id="JAINVV010000007">
    <property type="protein sequence ID" value="MBY8823760.1"/>
    <property type="molecule type" value="Genomic_DNA"/>
</dbReference>
<keyword evidence="3" id="KW-0378">Hydrolase</keyword>
<evidence type="ECO:0000259" key="4">
    <source>
        <dbReference type="Pfam" id="PF16113"/>
    </source>
</evidence>
<dbReference type="NCBIfam" id="NF004127">
    <property type="entry name" value="PRK05617.1"/>
    <property type="match status" value="1"/>
</dbReference>
<dbReference type="InterPro" id="IPR029045">
    <property type="entry name" value="ClpP/crotonase-like_dom_sf"/>
</dbReference>
<evidence type="ECO:0000256" key="2">
    <source>
        <dbReference type="ARBA" id="ARBA00011915"/>
    </source>
</evidence>
<dbReference type="InterPro" id="IPR045004">
    <property type="entry name" value="ECH_dom"/>
</dbReference>
<evidence type="ECO:0000313" key="6">
    <source>
        <dbReference type="Proteomes" id="UP000706039"/>
    </source>
</evidence>
<name>A0ABS7PQX7_9SPHN</name>
<evidence type="ECO:0000313" key="5">
    <source>
        <dbReference type="EMBL" id="MBY8823760.1"/>
    </source>
</evidence>
<dbReference type="InterPro" id="IPR032259">
    <property type="entry name" value="HIBYL-CoA-H"/>
</dbReference>
<feature type="domain" description="Enoyl-CoA hydratase/isomerase" evidence="4">
    <location>
        <begin position="14"/>
        <end position="335"/>
    </location>
</feature>
<proteinExistence type="predicted"/>